<dbReference type="Pfam" id="PF01910">
    <property type="entry name" value="Thiamine_BP"/>
    <property type="match status" value="1"/>
</dbReference>
<protein>
    <recommendedName>
        <fullName evidence="8">Thiamine-binding protein domain-containing protein</fullName>
    </recommendedName>
</protein>
<evidence type="ECO:0000313" key="9">
    <source>
        <dbReference type="EMBL" id="KAL1839116.1"/>
    </source>
</evidence>
<feature type="region of interest" description="Disordered" evidence="6">
    <location>
        <begin position="108"/>
        <end position="130"/>
    </location>
</feature>
<evidence type="ECO:0000256" key="3">
    <source>
        <dbReference type="ARBA" id="ARBA00022989"/>
    </source>
</evidence>
<proteinExistence type="predicted"/>
<evidence type="ECO:0000256" key="6">
    <source>
        <dbReference type="SAM" id="MobiDB-lite"/>
    </source>
</evidence>
<feature type="region of interest" description="Disordered" evidence="6">
    <location>
        <begin position="456"/>
        <end position="484"/>
    </location>
</feature>
<accession>A0ABR3VCK1</accession>
<comment type="subcellular location">
    <subcellularLocation>
        <location evidence="1">Membrane</location>
        <topology evidence="1">Single-pass membrane protein</topology>
    </subcellularLocation>
</comment>
<organism evidence="9 10">
    <name type="scientific">Humicola insolens</name>
    <name type="common">Soft-rot fungus</name>
    <dbReference type="NCBI Taxonomy" id="85995"/>
    <lineage>
        <taxon>Eukaryota</taxon>
        <taxon>Fungi</taxon>
        <taxon>Dikarya</taxon>
        <taxon>Ascomycota</taxon>
        <taxon>Pezizomycotina</taxon>
        <taxon>Sordariomycetes</taxon>
        <taxon>Sordariomycetidae</taxon>
        <taxon>Sordariales</taxon>
        <taxon>Chaetomiaceae</taxon>
        <taxon>Mycothermus</taxon>
    </lineage>
</organism>
<dbReference type="Pfam" id="PF07946">
    <property type="entry name" value="CCDC47"/>
    <property type="match status" value="1"/>
</dbReference>
<evidence type="ECO:0000256" key="7">
    <source>
        <dbReference type="SAM" id="Phobius"/>
    </source>
</evidence>
<evidence type="ECO:0000256" key="4">
    <source>
        <dbReference type="ARBA" id="ARBA00023136"/>
    </source>
</evidence>
<dbReference type="PANTHER" id="PTHR12883">
    <property type="entry name" value="ADIPOCYTE-SPECIFIC PROTEIN 4-RELATED"/>
    <property type="match status" value="1"/>
</dbReference>
<feature type="transmembrane region" description="Helical" evidence="7">
    <location>
        <begin position="526"/>
        <end position="545"/>
    </location>
</feature>
<feature type="coiled-coil region" evidence="5">
    <location>
        <begin position="229"/>
        <end position="263"/>
    </location>
</feature>
<reference evidence="9 10" key="1">
    <citation type="journal article" date="2024" name="Commun. Biol.">
        <title>Comparative genomic analysis of thermophilic fungi reveals convergent evolutionary adaptations and gene losses.</title>
        <authorList>
            <person name="Steindorff A.S."/>
            <person name="Aguilar-Pontes M.V."/>
            <person name="Robinson A.J."/>
            <person name="Andreopoulos B."/>
            <person name="LaButti K."/>
            <person name="Kuo A."/>
            <person name="Mondo S."/>
            <person name="Riley R."/>
            <person name="Otillar R."/>
            <person name="Haridas S."/>
            <person name="Lipzen A."/>
            <person name="Grimwood J."/>
            <person name="Schmutz J."/>
            <person name="Clum A."/>
            <person name="Reid I.D."/>
            <person name="Moisan M.C."/>
            <person name="Butler G."/>
            <person name="Nguyen T.T.M."/>
            <person name="Dewar K."/>
            <person name="Conant G."/>
            <person name="Drula E."/>
            <person name="Henrissat B."/>
            <person name="Hansel C."/>
            <person name="Singer S."/>
            <person name="Hutchinson M.I."/>
            <person name="de Vries R.P."/>
            <person name="Natvig D.O."/>
            <person name="Powell A.J."/>
            <person name="Tsang A."/>
            <person name="Grigoriev I.V."/>
        </authorList>
    </citation>
    <scope>NUCLEOTIDE SEQUENCE [LARGE SCALE GENOMIC DNA]</scope>
    <source>
        <strain evidence="9 10">CBS 620.91</strain>
    </source>
</reference>
<evidence type="ECO:0000256" key="1">
    <source>
        <dbReference type="ARBA" id="ARBA00004167"/>
    </source>
</evidence>
<feature type="region of interest" description="Disordered" evidence="6">
    <location>
        <begin position="837"/>
        <end position="866"/>
    </location>
</feature>
<evidence type="ECO:0000259" key="8">
    <source>
        <dbReference type="Pfam" id="PF01910"/>
    </source>
</evidence>
<keyword evidence="10" id="KW-1185">Reference proteome</keyword>
<dbReference type="PANTHER" id="PTHR12883:SF0">
    <property type="entry name" value="PAT COMPLEX SUBUNIT CCDC47"/>
    <property type="match status" value="1"/>
</dbReference>
<evidence type="ECO:0000313" key="10">
    <source>
        <dbReference type="Proteomes" id="UP001583172"/>
    </source>
</evidence>
<sequence length="895" mass="96168">MSDSWMYDWSLAAVSTLSPLAPAFSPAGSSPVPPGAAFTLLALAPAFSPAGPSLIPPYAASNLSPLAPAFSPAVASALSALAAPFSPPAPSAASLSAALPSAASPVAPSAASPAAAPSPVPSSAVSPSATSPAAAVAPSAASSISELVLPSPALPLSASSPFPPAASLATGSSLPLSPPPSVTQHPEVSHHHPGLTQSRGSSPLPRPEPAPRRSVPAPSRQLADSLEDFQRATAAARELVREAARAHEQARELRRRAEQSSRLLLLKRTFRLSQSPSRAAPEQPEMEWMRICVAFDEAMARAAESAADRANRKAVEAMDEVPTLPLVLASTMSARDYSNLPTPASCYVDFCLVPIGTGSVSVAKEVAEIQKVLKASGLKYSLHSAGTTVEGGWDEVMKVVGKCHSVVHQMGAVRIQTAMRVGSRTDKEQTAEDKLNATTARLSQRQHSTMGLNNLFGGGKSSGSVDSAKGGDPDFADFSQDAGRPAVPAADSAAFNAPGAAPALRPYTKWYRIHERHSLSEFKSEGIILSMIVVVLILHLFGARLNRNKAKRWIRAHSSALTAEFASVGFSGVPAIAADKKGDELLQALSDANAQLGDDALREKSLFEFATYATGRANVAFLDVRLTLVKRFNPLVVFIEFVFSFFLDVSAQTQDVAEATLYPFDGKEALLVPGLPGAAELRHKDSKSGFDNFVWAIVHKERMKQVREDRYDVSLTATKDNTKLPNWLTVMTESAEITDALLTPELAKAAETAGDLLEYLIISDQPIEKPKTLNETTPRKRIFLKYRLPADDDYSKLLPLFRYFLRITDKLVQVAHFRPEVLRKVKAPRDATARQIQKAEEESKAEERAAERERLKKAKRDQELSALDAKAQKKYLEREREKELKKSMKKQSVRA</sequence>
<evidence type="ECO:0000256" key="5">
    <source>
        <dbReference type="SAM" id="Coils"/>
    </source>
</evidence>
<gene>
    <name evidence="9" type="ORF">VTJ49DRAFT_1847</name>
</gene>
<dbReference type="EMBL" id="JAZGSY010000174">
    <property type="protein sequence ID" value="KAL1839116.1"/>
    <property type="molecule type" value="Genomic_DNA"/>
</dbReference>
<feature type="region of interest" description="Disordered" evidence="6">
    <location>
        <begin position="165"/>
        <end position="222"/>
    </location>
</feature>
<dbReference type="InterPro" id="IPR029756">
    <property type="entry name" value="MTH1187/YkoF-like"/>
</dbReference>
<feature type="compositionally biased region" description="Basic and acidic residues" evidence="6">
    <location>
        <begin position="837"/>
        <end position="854"/>
    </location>
</feature>
<feature type="compositionally biased region" description="Low complexity" evidence="6">
    <location>
        <begin position="165"/>
        <end position="175"/>
    </location>
</feature>
<dbReference type="Gene3D" id="3.30.70.930">
    <property type="match status" value="1"/>
</dbReference>
<evidence type="ECO:0000256" key="2">
    <source>
        <dbReference type="ARBA" id="ARBA00022692"/>
    </source>
</evidence>
<dbReference type="NCBIfam" id="TIGR00106">
    <property type="entry name" value="MTH1187 family thiamine-binding protein"/>
    <property type="match status" value="1"/>
</dbReference>
<keyword evidence="5" id="KW-0175">Coiled coil</keyword>
<keyword evidence="3 7" id="KW-1133">Transmembrane helix</keyword>
<keyword evidence="4 7" id="KW-0472">Membrane</keyword>
<dbReference type="InterPro" id="IPR012879">
    <property type="entry name" value="CCDC47"/>
</dbReference>
<dbReference type="Proteomes" id="UP001583172">
    <property type="component" value="Unassembled WGS sequence"/>
</dbReference>
<dbReference type="SUPFAM" id="SSF89957">
    <property type="entry name" value="MTH1187/YkoF-like"/>
    <property type="match status" value="1"/>
</dbReference>
<feature type="domain" description="Thiamine-binding protein" evidence="8">
    <location>
        <begin position="348"/>
        <end position="437"/>
    </location>
</feature>
<comment type="caution">
    <text evidence="9">The sequence shown here is derived from an EMBL/GenBank/DDBJ whole genome shotgun (WGS) entry which is preliminary data.</text>
</comment>
<keyword evidence="2 7" id="KW-0812">Transmembrane</keyword>
<name>A0ABR3VCK1_HUMIN</name>
<dbReference type="InterPro" id="IPR002767">
    <property type="entry name" value="Thiamine_BP"/>
</dbReference>